<gene>
    <name evidence="2" type="ORF">DXC17_08755</name>
</gene>
<sequence length="145" mass="15997">MGFFSSCLKAGLEEIENSNLCEITSITFEYRWLSQNANGYDVLNRQQLTLSNNVPDKDNRIDFIITVPAANNSGEFKTAVRNTVSLDRLYLTSIISPAAKITPLDDAPAMGTPASFEIGKEYKYQVTAANGATKTFVLCIVDFIK</sequence>
<accession>A0A3E4WBN0</accession>
<dbReference type="EMBL" id="QSTF01000019">
    <property type="protein sequence ID" value="RGM39587.1"/>
    <property type="molecule type" value="Genomic_DNA"/>
</dbReference>
<dbReference type="Pfam" id="PF22243">
    <property type="entry name" value="DUF5018-rel"/>
    <property type="match status" value="1"/>
</dbReference>
<organism evidence="2 3">
    <name type="scientific">Phocaeicola plebeius</name>
    <dbReference type="NCBI Taxonomy" id="310297"/>
    <lineage>
        <taxon>Bacteria</taxon>
        <taxon>Pseudomonadati</taxon>
        <taxon>Bacteroidota</taxon>
        <taxon>Bacteroidia</taxon>
        <taxon>Bacteroidales</taxon>
        <taxon>Bacteroidaceae</taxon>
        <taxon>Phocaeicola</taxon>
    </lineage>
</organism>
<comment type="caution">
    <text evidence="2">The sequence shown here is derived from an EMBL/GenBank/DDBJ whole genome shotgun (WGS) entry which is preliminary data.</text>
</comment>
<dbReference type="Proteomes" id="UP000260780">
    <property type="component" value="Unassembled WGS sequence"/>
</dbReference>
<dbReference type="InterPro" id="IPR054460">
    <property type="entry name" value="DUF5018-rel"/>
</dbReference>
<dbReference type="AlphaFoldDB" id="A0A3E4WBN0"/>
<reference evidence="2 3" key="1">
    <citation type="submission" date="2018-08" db="EMBL/GenBank/DDBJ databases">
        <title>A genome reference for cultivated species of the human gut microbiota.</title>
        <authorList>
            <person name="Zou Y."/>
            <person name="Xue W."/>
            <person name="Luo G."/>
        </authorList>
    </citation>
    <scope>NUCLEOTIDE SEQUENCE [LARGE SCALE GENOMIC DNA]</scope>
    <source>
        <strain evidence="2 3">OM08-14</strain>
    </source>
</reference>
<protein>
    <recommendedName>
        <fullName evidence="1">DUF5018 domain-containing protein</fullName>
    </recommendedName>
</protein>
<proteinExistence type="predicted"/>
<dbReference type="Gene3D" id="2.60.40.4120">
    <property type="match status" value="1"/>
</dbReference>
<evidence type="ECO:0000313" key="2">
    <source>
        <dbReference type="EMBL" id="RGM39587.1"/>
    </source>
</evidence>
<evidence type="ECO:0000313" key="3">
    <source>
        <dbReference type="Proteomes" id="UP000260780"/>
    </source>
</evidence>
<evidence type="ECO:0000259" key="1">
    <source>
        <dbReference type="Pfam" id="PF22243"/>
    </source>
</evidence>
<feature type="domain" description="DUF5018" evidence="1">
    <location>
        <begin position="23"/>
        <end position="137"/>
    </location>
</feature>
<name>A0A3E4WBN0_9BACT</name>